<feature type="domain" description="Peptidase M43 pregnancy-associated plasma-A" evidence="10">
    <location>
        <begin position="165"/>
        <end position="312"/>
    </location>
</feature>
<name>A0A3N4PU74_9BACT</name>
<feature type="chain" id="PRO_5018242950" evidence="9">
    <location>
        <begin position="20"/>
        <end position="709"/>
    </location>
</feature>
<comment type="caution">
    <text evidence="11">The sequence shown here is derived from an EMBL/GenBank/DDBJ whole genome shotgun (WGS) entry which is preliminary data.</text>
</comment>
<feature type="signal peptide" evidence="9">
    <location>
        <begin position="1"/>
        <end position="19"/>
    </location>
</feature>
<protein>
    <submittedName>
        <fullName evidence="11">T9SS C-terminal target domain-containing protein</fullName>
    </submittedName>
</protein>
<evidence type="ECO:0000256" key="5">
    <source>
        <dbReference type="ARBA" id="ARBA00022801"/>
    </source>
</evidence>
<evidence type="ECO:0000256" key="6">
    <source>
        <dbReference type="ARBA" id="ARBA00022833"/>
    </source>
</evidence>
<dbReference type="InterPro" id="IPR026444">
    <property type="entry name" value="Secre_tail"/>
</dbReference>
<dbReference type="NCBIfam" id="NF038128">
    <property type="entry name" value="choice_anch_J"/>
    <property type="match status" value="1"/>
</dbReference>
<dbReference type="GO" id="GO:0046872">
    <property type="term" value="F:metal ion binding"/>
    <property type="evidence" value="ECO:0007669"/>
    <property type="project" value="UniProtKB-KW"/>
</dbReference>
<dbReference type="NCBIfam" id="TIGR04183">
    <property type="entry name" value="Por_Secre_tail"/>
    <property type="match status" value="1"/>
</dbReference>
<dbReference type="GO" id="GO:0008237">
    <property type="term" value="F:metallopeptidase activity"/>
    <property type="evidence" value="ECO:0007669"/>
    <property type="project" value="UniProtKB-KW"/>
</dbReference>
<evidence type="ECO:0000256" key="7">
    <source>
        <dbReference type="ARBA" id="ARBA00023049"/>
    </source>
</evidence>
<keyword evidence="5" id="KW-0378">Hydrolase</keyword>
<dbReference type="Pfam" id="PF05572">
    <property type="entry name" value="Peptidase_M43"/>
    <property type="match status" value="1"/>
</dbReference>
<dbReference type="GO" id="GO:0006508">
    <property type="term" value="P:proteolysis"/>
    <property type="evidence" value="ECO:0007669"/>
    <property type="project" value="UniProtKB-KW"/>
</dbReference>
<dbReference type="RefSeq" id="WP_123847582.1">
    <property type="nucleotide sequence ID" value="NZ_RPDH01000002.1"/>
</dbReference>
<dbReference type="InterPro" id="IPR024079">
    <property type="entry name" value="MetalloPept_cat_dom_sf"/>
</dbReference>
<keyword evidence="2" id="KW-0645">Protease</keyword>
<accession>A0A3N4PU74</accession>
<sequence>MRSYTLILFFVVACLSASAQRKCGTDVALQQLLGKHPSLARKVESVETQLRKARPDNRLFRVNPRVTIPVVVHIVLQNPTQVTDQQIMNQLASVNLDYIAQNSDINKVPAAWQAIIGNPEIQFCLAVRSPDGDPTTGITRTTTTRSSFSIEGAARDVKHSSTGGADAWDPTKYLNIWVCSLTDNYLGVATPPGNVYPADEDGVVVLHTAFGSTGSARTPFNLGRTLTHEIGHYFGLRHIWGDDGGTCNQDDGVDDTPRQGDQNYGCPNFPLTDACTAAAPGVMFMNYMDYVNDACMFLFTTGQTDRMRNALDAQRLSLLSSNGCQAVNLKARDAGISSIQQPEGYRCGANQSPVVTLKNRGTSALTQVTIRYTVNNGAPVSFSWTGNLASLAETGVNLPGLQAAEGVSVLKAYTHLPNGAADEQPENDTSTVEFSYYAAKNLPFRETFEAGVFPPVAFSLRNPDRSFTWEKATTGSKGSGTSAMMRNLGYAVNDQVDDLIGPVVNASGADSVWLRFDVAAATTTSTTTPTNPWDTLEVLITKDCGATFIPTGYKKWGAKLITRQTPTGQEFVPTAAEWRTDSVDLTPFVAGNQEFRVVFRNTSNYENNVYIDDINIVKKDINRILNEKGILIWPNAFTRQFFIEFKTWPEDLKGISVYDAAGRLYYTVQPVVRNGNRTTIDLVNALNGVYFVKLFYSQQVRTYKIVKAK</sequence>
<dbReference type="OrthoDB" id="6278496at2"/>
<evidence type="ECO:0000256" key="8">
    <source>
        <dbReference type="ARBA" id="ARBA00023157"/>
    </source>
</evidence>
<keyword evidence="6" id="KW-0862">Zinc</keyword>
<reference evidence="11 12" key="1">
    <citation type="submission" date="2018-11" db="EMBL/GenBank/DDBJ databases">
        <title>Chitinophaga lutea sp.nov., isolate from arsenic contaminated soil.</title>
        <authorList>
            <person name="Zong Y."/>
        </authorList>
    </citation>
    <scope>NUCLEOTIDE SEQUENCE [LARGE SCALE GENOMIC DNA]</scope>
    <source>
        <strain evidence="11 12">ZY74</strain>
    </source>
</reference>
<dbReference type="Proteomes" id="UP000278351">
    <property type="component" value="Unassembled WGS sequence"/>
</dbReference>
<keyword evidence="8" id="KW-1015">Disulfide bond</keyword>
<dbReference type="Gene3D" id="3.40.390.10">
    <property type="entry name" value="Collagenase (Catalytic Domain)"/>
    <property type="match status" value="1"/>
</dbReference>
<keyword evidence="3" id="KW-0479">Metal-binding</keyword>
<evidence type="ECO:0000313" key="11">
    <source>
        <dbReference type="EMBL" id="RPE08581.1"/>
    </source>
</evidence>
<organism evidence="11 12">
    <name type="scientific">Chitinophaga lutea</name>
    <dbReference type="NCBI Taxonomy" id="2488634"/>
    <lineage>
        <taxon>Bacteria</taxon>
        <taxon>Pseudomonadati</taxon>
        <taxon>Bacteroidota</taxon>
        <taxon>Chitinophagia</taxon>
        <taxon>Chitinophagales</taxon>
        <taxon>Chitinophagaceae</taxon>
        <taxon>Chitinophaga</taxon>
    </lineage>
</organism>
<keyword evidence="4 9" id="KW-0732">Signal</keyword>
<dbReference type="SUPFAM" id="SSF55486">
    <property type="entry name" value="Metalloproteases ('zincins'), catalytic domain"/>
    <property type="match status" value="1"/>
</dbReference>
<evidence type="ECO:0000256" key="4">
    <source>
        <dbReference type="ARBA" id="ARBA00022729"/>
    </source>
</evidence>
<dbReference type="CDD" id="cd04275">
    <property type="entry name" value="ZnMc_pappalysin_like"/>
    <property type="match status" value="1"/>
</dbReference>
<evidence type="ECO:0000256" key="1">
    <source>
        <dbReference type="ARBA" id="ARBA00008721"/>
    </source>
</evidence>
<dbReference type="EMBL" id="RPDH01000002">
    <property type="protein sequence ID" value="RPE08581.1"/>
    <property type="molecule type" value="Genomic_DNA"/>
</dbReference>
<dbReference type="PANTHER" id="PTHR47466:SF1">
    <property type="entry name" value="METALLOPROTEASE MEP1 (AFU_ORTHOLOGUE AFUA_1G07730)-RELATED"/>
    <property type="match status" value="1"/>
</dbReference>
<comment type="similarity">
    <text evidence="1">Belongs to the peptidase M43B family.</text>
</comment>
<keyword evidence="12" id="KW-1185">Reference proteome</keyword>
<dbReference type="AlphaFoldDB" id="A0A3N4PU74"/>
<evidence type="ECO:0000313" key="12">
    <source>
        <dbReference type="Proteomes" id="UP000278351"/>
    </source>
</evidence>
<proteinExistence type="inferred from homology"/>
<evidence type="ECO:0000259" key="10">
    <source>
        <dbReference type="Pfam" id="PF05572"/>
    </source>
</evidence>
<evidence type="ECO:0000256" key="3">
    <source>
        <dbReference type="ARBA" id="ARBA00022723"/>
    </source>
</evidence>
<evidence type="ECO:0000256" key="9">
    <source>
        <dbReference type="SAM" id="SignalP"/>
    </source>
</evidence>
<dbReference type="InterPro" id="IPR008754">
    <property type="entry name" value="Peptidase_M43"/>
</dbReference>
<dbReference type="PANTHER" id="PTHR47466">
    <property type="match status" value="1"/>
</dbReference>
<gene>
    <name evidence="11" type="ORF">EGT74_16195</name>
</gene>
<evidence type="ECO:0000256" key="2">
    <source>
        <dbReference type="ARBA" id="ARBA00022670"/>
    </source>
</evidence>
<keyword evidence="7" id="KW-0482">Metalloprotease</keyword>